<feature type="domain" description="ABC transmembrane type-2" evidence="6">
    <location>
        <begin position="22"/>
        <end position="248"/>
    </location>
</feature>
<dbReference type="Proteomes" id="UP000177967">
    <property type="component" value="Unassembled WGS sequence"/>
</dbReference>
<feature type="transmembrane region" description="Helical" evidence="5">
    <location>
        <begin position="102"/>
        <end position="127"/>
    </location>
</feature>
<dbReference type="PROSITE" id="PS51012">
    <property type="entry name" value="ABC_TM2"/>
    <property type="match status" value="1"/>
</dbReference>
<protein>
    <recommendedName>
        <fullName evidence="5">Transport permease protein</fullName>
    </recommendedName>
</protein>
<evidence type="ECO:0000313" key="8">
    <source>
        <dbReference type="Proteomes" id="UP000177967"/>
    </source>
</evidence>
<name>A0A1G1UXD0_9BACT</name>
<comment type="similarity">
    <text evidence="5">Belongs to the ABC-2 integral membrane protein family.</text>
</comment>
<dbReference type="InterPro" id="IPR000412">
    <property type="entry name" value="ABC_2_transport"/>
</dbReference>
<evidence type="ECO:0000256" key="5">
    <source>
        <dbReference type="RuleBase" id="RU361157"/>
    </source>
</evidence>
<keyword evidence="3 5" id="KW-1133">Transmembrane helix</keyword>
<keyword evidence="5" id="KW-0813">Transport</keyword>
<keyword evidence="4 5" id="KW-0472">Membrane</keyword>
<organism evidence="7 8">
    <name type="scientific">Candidatus Blackburnbacteria bacterium RIFCSPHIGHO2_01_FULL_43_15b</name>
    <dbReference type="NCBI Taxonomy" id="1797513"/>
    <lineage>
        <taxon>Bacteria</taxon>
        <taxon>Candidatus Blackburniibacteriota</taxon>
    </lineage>
</organism>
<proteinExistence type="inferred from homology"/>
<reference evidence="7 8" key="1">
    <citation type="journal article" date="2016" name="Nat. Commun.">
        <title>Thousands of microbial genomes shed light on interconnected biogeochemical processes in an aquifer system.</title>
        <authorList>
            <person name="Anantharaman K."/>
            <person name="Brown C.T."/>
            <person name="Hug L.A."/>
            <person name="Sharon I."/>
            <person name="Castelle C.J."/>
            <person name="Probst A.J."/>
            <person name="Thomas B.C."/>
            <person name="Singh A."/>
            <person name="Wilkins M.J."/>
            <person name="Karaoz U."/>
            <person name="Brodie E.L."/>
            <person name="Williams K.H."/>
            <person name="Hubbard S.S."/>
            <person name="Banfield J.F."/>
        </authorList>
    </citation>
    <scope>NUCLEOTIDE SEQUENCE [LARGE SCALE GENOMIC DNA]</scope>
</reference>
<evidence type="ECO:0000256" key="3">
    <source>
        <dbReference type="ARBA" id="ARBA00022989"/>
    </source>
</evidence>
<comment type="caution">
    <text evidence="7">The sequence shown here is derived from an EMBL/GenBank/DDBJ whole genome shotgun (WGS) entry which is preliminary data.</text>
</comment>
<dbReference type="PIRSF" id="PIRSF006648">
    <property type="entry name" value="DrrB"/>
    <property type="match status" value="1"/>
</dbReference>
<feature type="transmembrane region" description="Helical" evidence="5">
    <location>
        <begin position="227"/>
        <end position="249"/>
    </location>
</feature>
<dbReference type="EMBL" id="MHBW01000035">
    <property type="protein sequence ID" value="OGY07812.1"/>
    <property type="molecule type" value="Genomic_DNA"/>
</dbReference>
<evidence type="ECO:0000313" key="7">
    <source>
        <dbReference type="EMBL" id="OGY07812.1"/>
    </source>
</evidence>
<dbReference type="InterPro" id="IPR013525">
    <property type="entry name" value="ABC2_TM"/>
</dbReference>
<dbReference type="PANTHER" id="PTHR43229">
    <property type="entry name" value="NODULATION PROTEIN J"/>
    <property type="match status" value="1"/>
</dbReference>
<dbReference type="GO" id="GO:0140359">
    <property type="term" value="F:ABC-type transporter activity"/>
    <property type="evidence" value="ECO:0007669"/>
    <property type="project" value="InterPro"/>
</dbReference>
<evidence type="ECO:0000256" key="2">
    <source>
        <dbReference type="ARBA" id="ARBA00022692"/>
    </source>
</evidence>
<evidence type="ECO:0000256" key="1">
    <source>
        <dbReference type="ARBA" id="ARBA00004141"/>
    </source>
</evidence>
<dbReference type="GO" id="GO:0043190">
    <property type="term" value="C:ATP-binding cassette (ABC) transporter complex"/>
    <property type="evidence" value="ECO:0007669"/>
    <property type="project" value="InterPro"/>
</dbReference>
<accession>A0A1G1UXD0</accession>
<gene>
    <name evidence="7" type="ORF">A2782_01575</name>
</gene>
<dbReference type="AlphaFoldDB" id="A0A1G1UXD0"/>
<evidence type="ECO:0000259" key="6">
    <source>
        <dbReference type="PROSITE" id="PS51012"/>
    </source>
</evidence>
<feature type="transmembrane region" description="Helical" evidence="5">
    <location>
        <begin position="133"/>
        <end position="157"/>
    </location>
</feature>
<dbReference type="PANTHER" id="PTHR43229:SF2">
    <property type="entry name" value="NODULATION PROTEIN J"/>
    <property type="match status" value="1"/>
</dbReference>
<dbReference type="InterPro" id="IPR047817">
    <property type="entry name" value="ABC2_TM_bact-type"/>
</dbReference>
<keyword evidence="2 5" id="KW-0812">Transmembrane</keyword>
<evidence type="ECO:0000256" key="4">
    <source>
        <dbReference type="ARBA" id="ARBA00023136"/>
    </source>
</evidence>
<feature type="transmembrane region" description="Helical" evidence="5">
    <location>
        <begin position="27"/>
        <end position="45"/>
    </location>
</feature>
<sequence length="262" mass="30020">MKWHRVQAILIRHLYLYQRSIPRLMDIFYWPVMELLLWGFLTRYLEKAGLGGVNIVTILLGALVFWDLLSQGQRAVSIAFLEDVWERNLLNIFVTPLRVSEFLLSTVLLGLIRIVLAGAVISILAYLLYQFNIFTFGFYLVPFVLSILLFGWALGLFTTGIILRFGSSAQVLAFGFIFLIQPFSAVFYPVSALPQSLQYVAYILPSTWVFEGMRRVVATGSLSLPHLGMAFVLNFIYLGLVFWFFYAMFSRVKEKGLLLKLD</sequence>
<keyword evidence="5" id="KW-1003">Cell membrane</keyword>
<dbReference type="STRING" id="1797513.A2782_01575"/>
<dbReference type="InterPro" id="IPR051784">
    <property type="entry name" value="Nod_factor_ABC_transporter"/>
</dbReference>
<feature type="transmembrane region" description="Helical" evidence="5">
    <location>
        <begin position="51"/>
        <end position="69"/>
    </location>
</feature>
<feature type="transmembrane region" description="Helical" evidence="5">
    <location>
        <begin position="169"/>
        <end position="190"/>
    </location>
</feature>
<dbReference type="Pfam" id="PF01061">
    <property type="entry name" value="ABC2_membrane"/>
    <property type="match status" value="1"/>
</dbReference>
<comment type="subcellular location">
    <subcellularLocation>
        <location evidence="5">Cell membrane</location>
        <topology evidence="5">Multi-pass membrane protein</topology>
    </subcellularLocation>
    <subcellularLocation>
        <location evidence="1">Membrane</location>
        <topology evidence="1">Multi-pass membrane protein</topology>
    </subcellularLocation>
</comment>